<evidence type="ECO:0000256" key="10">
    <source>
        <dbReference type="HAMAP-Rule" id="MF_00019"/>
    </source>
</evidence>
<dbReference type="EC" id="2.3.1.274" evidence="8 10"/>
<keyword evidence="2 10" id="KW-0963">Cytoplasm</keyword>
<protein>
    <recommendedName>
        <fullName evidence="8 10">Phosphate acyltransferase</fullName>
        <ecNumber evidence="8 10">2.3.1.274</ecNumber>
    </recommendedName>
    <alternativeName>
        <fullName evidence="10">Acyl-ACP phosphotransacylase</fullName>
    </alternativeName>
    <alternativeName>
        <fullName evidence="10">Acyl-[acyl-carrier-protein]--phosphate acyltransferase</fullName>
    </alternativeName>
    <alternativeName>
        <fullName evidence="10">Phosphate-acyl-ACP acyltransferase</fullName>
    </alternativeName>
</protein>
<dbReference type="GO" id="GO:0006633">
    <property type="term" value="P:fatty acid biosynthetic process"/>
    <property type="evidence" value="ECO:0007669"/>
    <property type="project" value="UniProtKB-UniRule"/>
</dbReference>
<evidence type="ECO:0000256" key="4">
    <source>
        <dbReference type="ARBA" id="ARBA00022679"/>
    </source>
</evidence>
<dbReference type="SUPFAM" id="SSF53659">
    <property type="entry name" value="Isocitrate/Isopropylmalate dehydrogenase-like"/>
    <property type="match status" value="1"/>
</dbReference>
<dbReference type="Pfam" id="PF02504">
    <property type="entry name" value="FA_synthesis"/>
    <property type="match status" value="1"/>
</dbReference>
<dbReference type="Proteomes" id="UP000316562">
    <property type="component" value="Unassembled WGS sequence"/>
</dbReference>
<comment type="caution">
    <text evidence="11">The sequence shown here is derived from an EMBL/GenBank/DDBJ whole genome shotgun (WGS) entry which is preliminary data.</text>
</comment>
<dbReference type="AlphaFoldDB" id="A0A519BIH4"/>
<evidence type="ECO:0000256" key="1">
    <source>
        <dbReference type="ARBA" id="ARBA00001232"/>
    </source>
</evidence>
<dbReference type="NCBIfam" id="TIGR00182">
    <property type="entry name" value="plsX"/>
    <property type="match status" value="1"/>
</dbReference>
<comment type="similarity">
    <text evidence="10">Belongs to the PlsX family.</text>
</comment>
<evidence type="ECO:0000256" key="8">
    <source>
        <dbReference type="ARBA" id="ARBA00024069"/>
    </source>
</evidence>
<dbReference type="GO" id="GO:0005737">
    <property type="term" value="C:cytoplasm"/>
    <property type="evidence" value="ECO:0007669"/>
    <property type="project" value="UniProtKB-SubCell"/>
</dbReference>
<dbReference type="EMBL" id="SGBC01000001">
    <property type="protein sequence ID" value="RZD17083.1"/>
    <property type="molecule type" value="Genomic_DNA"/>
</dbReference>
<dbReference type="HAMAP" id="MF_00019">
    <property type="entry name" value="PlsX"/>
    <property type="match status" value="1"/>
</dbReference>
<evidence type="ECO:0000256" key="9">
    <source>
        <dbReference type="ARBA" id="ARBA00046608"/>
    </source>
</evidence>
<comment type="subunit">
    <text evidence="9 10">Homodimer. Probably interacts with PlsY.</text>
</comment>
<name>A0A519BIH4_ACIG2</name>
<dbReference type="InterPro" id="IPR012281">
    <property type="entry name" value="Phospholipid_synth_PlsX-like"/>
</dbReference>
<comment type="subcellular location">
    <subcellularLocation>
        <location evidence="10">Cytoplasm</location>
    </subcellularLocation>
    <text evidence="10">Associated with the membrane possibly through PlsY.</text>
</comment>
<sequence length="346" mass="37224">MVKIALDAFGSDNAPNPEILGAIEELKSDNNLEVILVGDEKILSEIIGKLDCSDAVLNRLKIRNASEQITMKDSPSSIVRNKRDSSLRIAYELVHSKEADAVISAGNTGASLAIAMFVLKRLKGIDRPAIATVMPSVGGHTVLLDAGANVDVKPHHLAQFAIMGSEYASFIKHIDSPIVGLLSNGEEESKGNELTREAFKIIKKIDINFLGYVEGREIFNGKADVVVCDGFTGNVILKSSETLAETIFKLLREEVNKSIMAKIGVLLASKALKNFKKLVDHNEYGGAPLLGINGVGFIAHGGASPKAIASGIRMAKRFAEQEINLKISKKIELNVEAVNNKEAKIA</sequence>
<keyword evidence="11" id="KW-0012">Acyltransferase</keyword>
<evidence type="ECO:0000313" key="12">
    <source>
        <dbReference type="Proteomes" id="UP000316562"/>
    </source>
</evidence>
<dbReference type="PANTHER" id="PTHR30100">
    <property type="entry name" value="FATTY ACID/PHOSPHOLIPID SYNTHESIS PROTEIN PLSX"/>
    <property type="match status" value="1"/>
</dbReference>
<dbReference type="GO" id="GO:0043811">
    <property type="term" value="F:phosphate:acyl-[acyl carrier protein] acyltransferase activity"/>
    <property type="evidence" value="ECO:0007669"/>
    <property type="project" value="UniProtKB-UniRule"/>
</dbReference>
<dbReference type="Gene3D" id="3.40.718.10">
    <property type="entry name" value="Isopropylmalate Dehydrogenase"/>
    <property type="match status" value="1"/>
</dbReference>
<keyword evidence="7 10" id="KW-1208">Phospholipid metabolism</keyword>
<dbReference type="PANTHER" id="PTHR30100:SF1">
    <property type="entry name" value="PHOSPHATE ACYLTRANSFERASE"/>
    <property type="match status" value="1"/>
</dbReference>
<keyword evidence="6 10" id="KW-0594">Phospholipid biosynthesis</keyword>
<evidence type="ECO:0000313" key="11">
    <source>
        <dbReference type="EMBL" id="RZD17083.1"/>
    </source>
</evidence>
<evidence type="ECO:0000256" key="3">
    <source>
        <dbReference type="ARBA" id="ARBA00022516"/>
    </source>
</evidence>
<dbReference type="InterPro" id="IPR003664">
    <property type="entry name" value="FA_synthesis"/>
</dbReference>
<dbReference type="GO" id="GO:0008654">
    <property type="term" value="P:phospholipid biosynthetic process"/>
    <property type="evidence" value="ECO:0007669"/>
    <property type="project" value="UniProtKB-KW"/>
</dbReference>
<accession>A0A519BIH4</accession>
<keyword evidence="3 10" id="KW-0444">Lipid biosynthesis</keyword>
<comment type="catalytic activity">
    <reaction evidence="1 10">
        <text>a fatty acyl-[ACP] + phosphate = an acyl phosphate + holo-[ACP]</text>
        <dbReference type="Rhea" id="RHEA:42292"/>
        <dbReference type="Rhea" id="RHEA-COMP:9685"/>
        <dbReference type="Rhea" id="RHEA-COMP:14125"/>
        <dbReference type="ChEBI" id="CHEBI:43474"/>
        <dbReference type="ChEBI" id="CHEBI:59918"/>
        <dbReference type="ChEBI" id="CHEBI:64479"/>
        <dbReference type="ChEBI" id="CHEBI:138651"/>
        <dbReference type="EC" id="2.3.1.274"/>
    </reaction>
</comment>
<reference evidence="11 12" key="1">
    <citation type="journal article" date="2019" name="ISME J.">
        <title>Insights into ecological role of a new deltaproteobacterial order Candidatus Acidulodesulfobacterales by metagenomics and metatranscriptomics.</title>
        <authorList>
            <person name="Tan S."/>
            <person name="Liu J."/>
            <person name="Fang Y."/>
            <person name="Hedlund B.P."/>
            <person name="Lian Z.H."/>
            <person name="Huang L.Y."/>
            <person name="Li J.T."/>
            <person name="Huang L.N."/>
            <person name="Li W.J."/>
            <person name="Jiang H.C."/>
            <person name="Dong H.L."/>
            <person name="Shu W.S."/>
        </authorList>
    </citation>
    <scope>NUCLEOTIDE SEQUENCE [LARGE SCALE GENOMIC DNA]</scope>
    <source>
        <strain evidence="11">AP2</strain>
    </source>
</reference>
<keyword evidence="4 10" id="KW-0808">Transferase</keyword>
<organism evidence="11 12">
    <name type="scientific">Acididesulfobacter guangdongensis</name>
    <dbReference type="NCBI Taxonomy" id="2597225"/>
    <lineage>
        <taxon>Bacteria</taxon>
        <taxon>Deltaproteobacteria</taxon>
        <taxon>Candidatus Acidulodesulfobacterales</taxon>
        <taxon>Candidatus Acididesulfobacter</taxon>
    </lineage>
</organism>
<gene>
    <name evidence="10 11" type="primary">plsX</name>
    <name evidence="11" type="ORF">EVJ46_02290</name>
</gene>
<proteinExistence type="inferred from homology"/>
<dbReference type="UniPathway" id="UPA00085"/>
<dbReference type="PIRSF" id="PIRSF002465">
    <property type="entry name" value="Phsphlp_syn_PlsX"/>
    <property type="match status" value="1"/>
</dbReference>
<evidence type="ECO:0000256" key="2">
    <source>
        <dbReference type="ARBA" id="ARBA00022490"/>
    </source>
</evidence>
<evidence type="ECO:0000256" key="7">
    <source>
        <dbReference type="ARBA" id="ARBA00023264"/>
    </source>
</evidence>
<comment type="pathway">
    <text evidence="10">Lipid metabolism; phospholipid metabolism.</text>
</comment>
<evidence type="ECO:0000256" key="5">
    <source>
        <dbReference type="ARBA" id="ARBA00023098"/>
    </source>
</evidence>
<keyword evidence="5 10" id="KW-0443">Lipid metabolism</keyword>
<evidence type="ECO:0000256" key="6">
    <source>
        <dbReference type="ARBA" id="ARBA00023209"/>
    </source>
</evidence>
<comment type="function">
    <text evidence="10">Catalyzes the reversible formation of acyl-phosphate (acyl-PO(4)) from acyl-[acyl-carrier-protein] (acyl-ACP). This enzyme utilizes acyl-ACP as fatty acyl donor, but not acyl-CoA.</text>
</comment>